<proteinExistence type="predicted"/>
<evidence type="ECO:0000313" key="2">
    <source>
        <dbReference type="Proteomes" id="UP001159363"/>
    </source>
</evidence>
<keyword evidence="2" id="KW-1185">Reference proteome</keyword>
<dbReference type="EMBL" id="JARBHB010000010">
    <property type="protein sequence ID" value="KAJ8873889.1"/>
    <property type="molecule type" value="Genomic_DNA"/>
</dbReference>
<gene>
    <name evidence="1" type="ORF">PR048_024725</name>
</gene>
<accession>A0ABQ9GPD5</accession>
<reference evidence="1 2" key="1">
    <citation type="submission" date="2023-02" db="EMBL/GenBank/DDBJ databases">
        <title>LHISI_Scaffold_Assembly.</title>
        <authorList>
            <person name="Stuart O.P."/>
            <person name="Cleave R."/>
            <person name="Magrath M.J.L."/>
            <person name="Mikheyev A.S."/>
        </authorList>
    </citation>
    <scope>NUCLEOTIDE SEQUENCE [LARGE SCALE GENOMIC DNA]</scope>
    <source>
        <strain evidence="1">Daus_M_001</strain>
        <tissue evidence="1">Leg muscle</tissue>
    </source>
</reference>
<comment type="caution">
    <text evidence="1">The sequence shown here is derived from an EMBL/GenBank/DDBJ whole genome shotgun (WGS) entry which is preliminary data.</text>
</comment>
<dbReference type="Proteomes" id="UP001159363">
    <property type="component" value="Chromosome 9"/>
</dbReference>
<sequence>MTPELVKSNVGKSVDVQCADYSPPTKANRVRFPAGSPPPPRFSHVGIYAAGWRVFSGFSRPPPRRSIPVLHHTPLALRSSTLKTSMLRATQISSLTHSRLRVSHEYVCASGEYFLCPMGIREIYCLEFFAQDQNCRQSPRVSTCASRIRGANSNSCSIVVVHLIERDYIYFNRPAVCPQPVTGCGGSVVRALASHQDPIPAGDAPGFSHGVILPEDATRFGEGRYEALVNDNSRLAVANSFLEDRGLVPQRCETSKYQTVLSKAVLSIYWKQEDATVIALLMRKPLLLAGSLPHVGIVPDDAAGRWVFSMISHFPSPCIPVLLHTHLASLFSALKTSISLFSCGTGVTVAERLDCSPLTKANGFNPKPSHSRIFASGNRARGCHWSVGFLEYLPFLSPLFSGAAPCSPHFTLIGSQDFG</sequence>
<name>A0ABQ9GPD5_9NEOP</name>
<protein>
    <submittedName>
        <fullName evidence="1">Uncharacterized protein</fullName>
    </submittedName>
</protein>
<evidence type="ECO:0000313" key="1">
    <source>
        <dbReference type="EMBL" id="KAJ8873889.1"/>
    </source>
</evidence>
<organism evidence="1 2">
    <name type="scientific">Dryococelus australis</name>
    <dbReference type="NCBI Taxonomy" id="614101"/>
    <lineage>
        <taxon>Eukaryota</taxon>
        <taxon>Metazoa</taxon>
        <taxon>Ecdysozoa</taxon>
        <taxon>Arthropoda</taxon>
        <taxon>Hexapoda</taxon>
        <taxon>Insecta</taxon>
        <taxon>Pterygota</taxon>
        <taxon>Neoptera</taxon>
        <taxon>Polyneoptera</taxon>
        <taxon>Phasmatodea</taxon>
        <taxon>Verophasmatodea</taxon>
        <taxon>Anareolatae</taxon>
        <taxon>Phasmatidae</taxon>
        <taxon>Eurycanthinae</taxon>
        <taxon>Dryococelus</taxon>
    </lineage>
</organism>